<organism evidence="4 5">
    <name type="scientific">Penicillium frequentans</name>
    <dbReference type="NCBI Taxonomy" id="3151616"/>
    <lineage>
        <taxon>Eukaryota</taxon>
        <taxon>Fungi</taxon>
        <taxon>Dikarya</taxon>
        <taxon>Ascomycota</taxon>
        <taxon>Pezizomycotina</taxon>
        <taxon>Eurotiomycetes</taxon>
        <taxon>Eurotiomycetidae</taxon>
        <taxon>Eurotiales</taxon>
        <taxon>Aspergillaceae</taxon>
        <taxon>Penicillium</taxon>
    </lineage>
</organism>
<dbReference type="PANTHER" id="PTHR43540:SF6">
    <property type="entry name" value="ISOCHORISMATASE-LIKE DOMAIN-CONTAINING PROTEIN"/>
    <property type="match status" value="1"/>
</dbReference>
<name>A0AAD6D1N0_9EURO</name>
<dbReference type="InterPro" id="IPR050272">
    <property type="entry name" value="Isochorismatase-like_hydrls"/>
</dbReference>
<feature type="domain" description="Isochorismatase-like" evidence="3">
    <location>
        <begin position="5"/>
        <end position="158"/>
    </location>
</feature>
<dbReference type="AlphaFoldDB" id="A0AAD6D1N0"/>
<gene>
    <name evidence="4" type="ORF">N7494_004970</name>
</gene>
<sequence length="185" mass="20116">MTKIALFVIDTQAELVSIPNTAIPHAARICEVGGVILDRARRVPSTELEIVVVQHCEDASDPNATLIPGSKEWQLTLPPRDGAKNERVVRKTTGDTFESNPSLADELKNQRVATIVAFGVQSEQCVRATCRGAVNAGFAVVLLQGAHSTYDNTDTGESAEDIERAVEQELQSIGVQIVPWDQYTF</sequence>
<accession>A0AAD6D1N0</accession>
<reference evidence="4 5" key="1">
    <citation type="journal article" date="2023" name="IMA Fungus">
        <title>Comparative genomic study of the Penicillium genus elucidates a diverse pangenome and 15 lateral gene transfer events.</title>
        <authorList>
            <person name="Petersen C."/>
            <person name="Sorensen T."/>
            <person name="Nielsen M.R."/>
            <person name="Sondergaard T.E."/>
            <person name="Sorensen J.L."/>
            <person name="Fitzpatrick D.A."/>
            <person name="Frisvad J.C."/>
            <person name="Nielsen K.L."/>
        </authorList>
    </citation>
    <scope>NUCLEOTIDE SEQUENCE [LARGE SCALE GENOMIC DNA]</scope>
    <source>
        <strain evidence="4 5">IBT 35679</strain>
    </source>
</reference>
<dbReference type="PANTHER" id="PTHR43540">
    <property type="entry name" value="PEROXYUREIDOACRYLATE/UREIDOACRYLATE AMIDOHYDROLASE-RELATED"/>
    <property type="match status" value="1"/>
</dbReference>
<comment type="similarity">
    <text evidence="1">Belongs to the isochorismatase family.</text>
</comment>
<comment type="caution">
    <text evidence="4">The sequence shown here is derived from an EMBL/GenBank/DDBJ whole genome shotgun (WGS) entry which is preliminary data.</text>
</comment>
<dbReference type="SUPFAM" id="SSF52499">
    <property type="entry name" value="Isochorismatase-like hydrolases"/>
    <property type="match status" value="1"/>
</dbReference>
<evidence type="ECO:0000256" key="1">
    <source>
        <dbReference type="ARBA" id="ARBA00006336"/>
    </source>
</evidence>
<evidence type="ECO:0000313" key="5">
    <source>
        <dbReference type="Proteomes" id="UP001220324"/>
    </source>
</evidence>
<dbReference type="Proteomes" id="UP001220324">
    <property type="component" value="Unassembled WGS sequence"/>
</dbReference>
<protein>
    <recommendedName>
        <fullName evidence="3">Isochorismatase-like domain-containing protein</fullName>
    </recommendedName>
</protein>
<evidence type="ECO:0000256" key="2">
    <source>
        <dbReference type="ARBA" id="ARBA00022801"/>
    </source>
</evidence>
<keyword evidence="2" id="KW-0378">Hydrolase</keyword>
<evidence type="ECO:0000313" key="4">
    <source>
        <dbReference type="EMBL" id="KAJ5547385.1"/>
    </source>
</evidence>
<evidence type="ECO:0000259" key="3">
    <source>
        <dbReference type="Pfam" id="PF00857"/>
    </source>
</evidence>
<dbReference type="Gene3D" id="3.40.50.850">
    <property type="entry name" value="Isochorismatase-like"/>
    <property type="match status" value="1"/>
</dbReference>
<keyword evidence="5" id="KW-1185">Reference proteome</keyword>
<dbReference type="GO" id="GO:0016787">
    <property type="term" value="F:hydrolase activity"/>
    <property type="evidence" value="ECO:0007669"/>
    <property type="project" value="UniProtKB-KW"/>
</dbReference>
<dbReference type="Pfam" id="PF00857">
    <property type="entry name" value="Isochorismatase"/>
    <property type="match status" value="1"/>
</dbReference>
<dbReference type="EMBL" id="JAQIZZ010000003">
    <property type="protein sequence ID" value="KAJ5547385.1"/>
    <property type="molecule type" value="Genomic_DNA"/>
</dbReference>
<dbReference type="InterPro" id="IPR036380">
    <property type="entry name" value="Isochorismatase-like_sf"/>
</dbReference>
<dbReference type="InterPro" id="IPR000868">
    <property type="entry name" value="Isochorismatase-like_dom"/>
</dbReference>
<proteinExistence type="inferred from homology"/>